<reference evidence="1" key="1">
    <citation type="submission" date="2023-04" db="EMBL/GenBank/DDBJ databases">
        <authorList>
            <person name="Vijverberg K."/>
            <person name="Xiong W."/>
            <person name="Schranz E."/>
        </authorList>
    </citation>
    <scope>NUCLEOTIDE SEQUENCE</scope>
</reference>
<dbReference type="AlphaFoldDB" id="A0AA35YML1"/>
<name>A0AA35YML1_LACSI</name>
<evidence type="ECO:0000313" key="1">
    <source>
        <dbReference type="EMBL" id="CAI9276831.1"/>
    </source>
</evidence>
<dbReference type="Proteomes" id="UP001177003">
    <property type="component" value="Chromosome 3"/>
</dbReference>
<keyword evidence="2" id="KW-1185">Reference proteome</keyword>
<evidence type="ECO:0000313" key="2">
    <source>
        <dbReference type="Proteomes" id="UP001177003"/>
    </source>
</evidence>
<proteinExistence type="predicted"/>
<dbReference type="EMBL" id="OX465079">
    <property type="protein sequence ID" value="CAI9276831.1"/>
    <property type="molecule type" value="Genomic_DNA"/>
</dbReference>
<accession>A0AA35YML1</accession>
<gene>
    <name evidence="1" type="ORF">LSALG_LOCUS16793</name>
</gene>
<protein>
    <submittedName>
        <fullName evidence="1">Uncharacterized protein</fullName>
    </submittedName>
</protein>
<organism evidence="1 2">
    <name type="scientific">Lactuca saligna</name>
    <name type="common">Willowleaf lettuce</name>
    <dbReference type="NCBI Taxonomy" id="75948"/>
    <lineage>
        <taxon>Eukaryota</taxon>
        <taxon>Viridiplantae</taxon>
        <taxon>Streptophyta</taxon>
        <taxon>Embryophyta</taxon>
        <taxon>Tracheophyta</taxon>
        <taxon>Spermatophyta</taxon>
        <taxon>Magnoliopsida</taxon>
        <taxon>eudicotyledons</taxon>
        <taxon>Gunneridae</taxon>
        <taxon>Pentapetalae</taxon>
        <taxon>asterids</taxon>
        <taxon>campanulids</taxon>
        <taxon>Asterales</taxon>
        <taxon>Asteraceae</taxon>
        <taxon>Cichorioideae</taxon>
        <taxon>Cichorieae</taxon>
        <taxon>Lactucinae</taxon>
        <taxon>Lactuca</taxon>
    </lineage>
</organism>
<sequence length="138" mass="15934">MCYSHRNKNPNPKRVLQLHLIPHPSPATSFSPFEPEIAEATRSYPLPCLYGCCELPMPNYHRRFNEHQRRRPPIVTVATSDRKKKYIGCRVVFHVSTGVSARVWMCILEYVVVCVLVRPEVECIRKGDEREKVGADVE</sequence>